<feature type="region of interest" description="Disordered" evidence="5">
    <location>
        <begin position="260"/>
        <end position="286"/>
    </location>
</feature>
<feature type="transmembrane region" description="Helical" evidence="6">
    <location>
        <begin position="398"/>
        <end position="419"/>
    </location>
</feature>
<dbReference type="EMBL" id="JAGIQL010000084">
    <property type="protein sequence ID" value="MBP0459736.1"/>
    <property type="molecule type" value="Genomic_DNA"/>
</dbReference>
<feature type="region of interest" description="Disordered" evidence="5">
    <location>
        <begin position="347"/>
        <end position="391"/>
    </location>
</feature>
<dbReference type="RefSeq" id="WP_209341816.1">
    <property type="nucleotide sequence ID" value="NZ_JAGIQL010000084.1"/>
</dbReference>
<accession>A0A940MI90</accession>
<feature type="compositionally biased region" description="Low complexity" evidence="5">
    <location>
        <begin position="428"/>
        <end position="445"/>
    </location>
</feature>
<evidence type="ECO:0000256" key="5">
    <source>
        <dbReference type="SAM" id="MobiDB-lite"/>
    </source>
</evidence>
<keyword evidence="3 8" id="KW-0418">Kinase</keyword>
<dbReference type="Proteomes" id="UP000670475">
    <property type="component" value="Unassembled WGS sequence"/>
</dbReference>
<evidence type="ECO:0000256" key="6">
    <source>
        <dbReference type="SAM" id="Phobius"/>
    </source>
</evidence>
<keyword evidence="9" id="KW-1185">Reference proteome</keyword>
<feature type="compositionally biased region" description="Low complexity" evidence="5">
    <location>
        <begin position="453"/>
        <end position="466"/>
    </location>
</feature>
<evidence type="ECO:0000256" key="1">
    <source>
        <dbReference type="ARBA" id="ARBA00022679"/>
    </source>
</evidence>
<dbReference type="PANTHER" id="PTHR43289:SF34">
    <property type="entry name" value="SERINE_THREONINE-PROTEIN KINASE YBDM-RELATED"/>
    <property type="match status" value="1"/>
</dbReference>
<evidence type="ECO:0000256" key="4">
    <source>
        <dbReference type="ARBA" id="ARBA00022840"/>
    </source>
</evidence>
<dbReference type="InterPro" id="IPR011009">
    <property type="entry name" value="Kinase-like_dom_sf"/>
</dbReference>
<dbReference type="CDD" id="cd14014">
    <property type="entry name" value="STKc_PknB_like"/>
    <property type="match status" value="1"/>
</dbReference>
<dbReference type="AlphaFoldDB" id="A0A940MI90"/>
<gene>
    <name evidence="8" type="ORF">JFN87_19880</name>
</gene>
<sequence>MEKLSAQDPRGVGAYRLLARLGSGGLGRVYLGRSEGGSTVAVRVVRRELAGQPAFRAGLREMVAAARRVTGAWTVPVVDADTEAEVPWVVSDYVAAPTLLSLVSLVPGGGTGHGPLPARSVRVLASGLAHALEDIHGAGLVHRDFKPSNIFITERGPLVRDFGIARALDTATDGGLRLTGALIGSPGFMSPEQVRGEAVTAASDVFSLGSVLTYAATGRLPFGGTDSSAHALQLRITQEEPDTSGLPEGLGRLVRDCLSKDPARRPSARAVLSRVGGPETAGEPWLPADVLGELTQHTVRLSATPKPPADPTPQRAQPLPPPAQQPTQQQQTQQPYIYPLRHHDYHQPLPRQQQPQPPAFGHPLPPPSSFADAYVDAPAAHPADGGDEPPARSKRATVALIAVAVVVAIGAGGAVYSVMGSGSPKTGAMASSASSASGATSHASALPPPPPNVSTASTSSSVSASPSPSPKGDVPQRFVGTWNGGVRTKDGYSPRRLVIKQGKAGDTVLVLTADGAAKGKRGYHCEFTAPLAARPSGAAASPLRIGPSSVKVGQPKSSCAPGAPTTLTIQPDGTLRRATAGGKSQTYKRG</sequence>
<dbReference type="GO" id="GO:0005524">
    <property type="term" value="F:ATP binding"/>
    <property type="evidence" value="ECO:0007669"/>
    <property type="project" value="UniProtKB-KW"/>
</dbReference>
<keyword evidence="2" id="KW-0547">Nucleotide-binding</keyword>
<dbReference type="PROSITE" id="PS00108">
    <property type="entry name" value="PROTEIN_KINASE_ST"/>
    <property type="match status" value="1"/>
</dbReference>
<protein>
    <submittedName>
        <fullName evidence="8">Serine/threonine protein kinase</fullName>
    </submittedName>
</protein>
<keyword evidence="6" id="KW-0812">Transmembrane</keyword>
<dbReference type="Gene3D" id="3.30.200.20">
    <property type="entry name" value="Phosphorylase Kinase, domain 1"/>
    <property type="match status" value="1"/>
</dbReference>
<dbReference type="PANTHER" id="PTHR43289">
    <property type="entry name" value="MITOGEN-ACTIVATED PROTEIN KINASE KINASE KINASE 20-RELATED"/>
    <property type="match status" value="1"/>
</dbReference>
<dbReference type="GO" id="GO:0004674">
    <property type="term" value="F:protein serine/threonine kinase activity"/>
    <property type="evidence" value="ECO:0007669"/>
    <property type="project" value="UniProtKB-KW"/>
</dbReference>
<dbReference type="InterPro" id="IPR000719">
    <property type="entry name" value="Prot_kinase_dom"/>
</dbReference>
<feature type="compositionally biased region" description="Pro residues" evidence="5">
    <location>
        <begin position="355"/>
        <end position="368"/>
    </location>
</feature>
<evidence type="ECO:0000313" key="9">
    <source>
        <dbReference type="Proteomes" id="UP000670475"/>
    </source>
</evidence>
<proteinExistence type="predicted"/>
<keyword evidence="6" id="KW-1133">Transmembrane helix</keyword>
<reference evidence="8" key="1">
    <citation type="submission" date="2021-03" db="EMBL/GenBank/DDBJ databases">
        <title>Whole genome sequence of Streptomyces bomunensis MMS17-BM035.</title>
        <authorList>
            <person name="Lee J.H."/>
        </authorList>
    </citation>
    <scope>NUCLEOTIDE SEQUENCE</scope>
    <source>
        <strain evidence="8">MMS17-BM035</strain>
    </source>
</reference>
<comment type="caution">
    <text evidence="8">The sequence shown here is derived from an EMBL/GenBank/DDBJ whole genome shotgun (WGS) entry which is preliminary data.</text>
</comment>
<feature type="region of interest" description="Disordered" evidence="5">
    <location>
        <begin position="422"/>
        <end position="493"/>
    </location>
</feature>
<feature type="domain" description="Protein kinase" evidence="7">
    <location>
        <begin position="15"/>
        <end position="286"/>
    </location>
</feature>
<dbReference type="Pfam" id="PF00069">
    <property type="entry name" value="Pkinase"/>
    <property type="match status" value="1"/>
</dbReference>
<organism evidence="8 9">
    <name type="scientific">Streptomyces montanisoli</name>
    <dbReference type="NCBI Taxonomy" id="2798581"/>
    <lineage>
        <taxon>Bacteria</taxon>
        <taxon>Bacillati</taxon>
        <taxon>Actinomycetota</taxon>
        <taxon>Actinomycetes</taxon>
        <taxon>Kitasatosporales</taxon>
        <taxon>Streptomycetaceae</taxon>
        <taxon>Streptomyces</taxon>
    </lineage>
</organism>
<feature type="region of interest" description="Disordered" evidence="5">
    <location>
        <begin position="546"/>
        <end position="590"/>
    </location>
</feature>
<keyword evidence="4" id="KW-0067">ATP-binding</keyword>
<evidence type="ECO:0000256" key="3">
    <source>
        <dbReference type="ARBA" id="ARBA00022777"/>
    </source>
</evidence>
<evidence type="ECO:0000313" key="8">
    <source>
        <dbReference type="EMBL" id="MBP0459736.1"/>
    </source>
</evidence>
<dbReference type="SUPFAM" id="SSF56112">
    <property type="entry name" value="Protein kinase-like (PK-like)"/>
    <property type="match status" value="1"/>
</dbReference>
<name>A0A940MI90_9ACTN</name>
<keyword evidence="6" id="KW-0472">Membrane</keyword>
<dbReference type="Gene3D" id="1.10.510.10">
    <property type="entry name" value="Transferase(Phosphotransferase) domain 1"/>
    <property type="match status" value="1"/>
</dbReference>
<keyword evidence="8" id="KW-0723">Serine/threonine-protein kinase</keyword>
<keyword evidence="1" id="KW-0808">Transferase</keyword>
<dbReference type="InterPro" id="IPR008271">
    <property type="entry name" value="Ser/Thr_kinase_AS"/>
</dbReference>
<feature type="region of interest" description="Disordered" evidence="5">
    <location>
        <begin position="302"/>
        <end position="333"/>
    </location>
</feature>
<evidence type="ECO:0000256" key="2">
    <source>
        <dbReference type="ARBA" id="ARBA00022741"/>
    </source>
</evidence>
<evidence type="ECO:0000259" key="7">
    <source>
        <dbReference type="PROSITE" id="PS50011"/>
    </source>
</evidence>
<dbReference type="PROSITE" id="PS50011">
    <property type="entry name" value="PROTEIN_KINASE_DOM"/>
    <property type="match status" value="1"/>
</dbReference>